<evidence type="ECO:0000313" key="3">
    <source>
        <dbReference type="Proteomes" id="UP001272940"/>
    </source>
</evidence>
<evidence type="ECO:0000259" key="1">
    <source>
        <dbReference type="Pfam" id="PF18899"/>
    </source>
</evidence>
<feature type="domain" description="DUF5655" evidence="1">
    <location>
        <begin position="208"/>
        <end position="314"/>
    </location>
</feature>
<name>A0ABU4KTI7_BREVE</name>
<comment type="caution">
    <text evidence="2">The sequence shown here is derived from an EMBL/GenBank/DDBJ whole genome shotgun (WGS) entry which is preliminary data.</text>
</comment>
<dbReference type="InterPro" id="IPR043714">
    <property type="entry name" value="DUF5655"/>
</dbReference>
<evidence type="ECO:0000313" key="2">
    <source>
        <dbReference type="EMBL" id="MDX2336259.1"/>
    </source>
</evidence>
<keyword evidence="3" id="KW-1185">Reference proteome</keyword>
<sequence>MSDIKLFRVAAGTPVSELPTQSPQVEKSLQSLFEKNLETLLGVRFLATEYVTGPNHGGRIDTLGIDEDGSPVIIEYKRSTNENVINQGLFYLDWLMDHKNDFLWLVMNVLGKDAADKVEWSAPRLICIAGDFTRYDGHAVKQINRSIELLRYRRFADDLLLLELVHTPRVPTKTTTVEVVAVTATGGSSVSAKDPYLSSRIDYRLGNASAELRDLWDAVSSYLASLGDDIQVKEVKLYVAFKRIKNFVCLEIFPQVKTVVAYVKLDPDAVALETGFTRDVRKIGHFGTGDLEVTMRTLDDLAKAQTLFQRAYENS</sequence>
<reference evidence="2 3" key="1">
    <citation type="journal article" date="2023" name="FEMS Microbes">
        <title>Whole genomes of deep-sea sponge-associated bacteria exhibit high novel natural product potential.</title>
        <authorList>
            <person name="Hesketh-Best P.J."/>
            <person name="January G.G."/>
            <person name="Koch M.J."/>
            <person name="Warburton P.J."/>
            <person name="Howell K.L."/>
            <person name="Upton M."/>
        </authorList>
    </citation>
    <scope>NUCLEOTIDE SEQUENCE [LARGE SCALE GENOMIC DNA]</scope>
    <source>
        <strain evidence="2 3">PC206-O</strain>
    </source>
</reference>
<dbReference type="Pfam" id="PF18899">
    <property type="entry name" value="DUF5655"/>
    <property type="match status" value="1"/>
</dbReference>
<dbReference type="InterPro" id="IPR011856">
    <property type="entry name" value="tRNA_endonuc-like_dom_sf"/>
</dbReference>
<dbReference type="Gene3D" id="3.40.1350.10">
    <property type="match status" value="1"/>
</dbReference>
<organism evidence="2 3">
    <name type="scientific">Brevundimonas vesicularis</name>
    <name type="common">Pseudomonas vesicularis</name>
    <dbReference type="NCBI Taxonomy" id="41276"/>
    <lineage>
        <taxon>Bacteria</taxon>
        <taxon>Pseudomonadati</taxon>
        <taxon>Pseudomonadota</taxon>
        <taxon>Alphaproteobacteria</taxon>
        <taxon>Caulobacterales</taxon>
        <taxon>Caulobacteraceae</taxon>
        <taxon>Brevundimonas</taxon>
    </lineage>
</organism>
<dbReference type="EMBL" id="JAMYEC010000012">
    <property type="protein sequence ID" value="MDX2336259.1"/>
    <property type="molecule type" value="Genomic_DNA"/>
</dbReference>
<proteinExistence type="predicted"/>
<accession>A0ABU4KTI7</accession>
<dbReference type="Proteomes" id="UP001272940">
    <property type="component" value="Unassembled WGS sequence"/>
</dbReference>
<dbReference type="RefSeq" id="WP_319078774.1">
    <property type="nucleotide sequence ID" value="NZ_JAMYEC010000012.1"/>
</dbReference>
<protein>
    <submittedName>
        <fullName evidence="2">DUF5655 domain-containing protein</fullName>
    </submittedName>
</protein>
<gene>
    <name evidence="2" type="ORF">NJD11_15070</name>
</gene>